<dbReference type="STRING" id="1461694.ATO9_22400"/>
<evidence type="ECO:0000259" key="1">
    <source>
        <dbReference type="Pfam" id="PF13847"/>
    </source>
</evidence>
<dbReference type="Gene3D" id="3.40.50.150">
    <property type="entry name" value="Vaccinia Virus protein VP39"/>
    <property type="match status" value="1"/>
</dbReference>
<dbReference type="InterPro" id="IPR025714">
    <property type="entry name" value="Methyltranfer_dom"/>
</dbReference>
<sequence>MDANKAQADYWASPAGLKWLEHEHALDTAMSGMLDKMLDAADIRSTDRIIDIGCGTGASTLEAAQRVPDGKVLGVDISSALLERAASRANAEGARNTSFLLADAQTHDFSAQPFDLLVSRLGMSFFADTVAALRNLSNALKDHGKMVFVCWASVAKNPWFEIPKQAAEERLGALPKGDPNAPGPNAFQDCDRVADLMLRAGVSDVEARPVDMVLTPPGGVAGAARAASKVGPAARITKAHKGTEADELAIEGAVKVAFEQFDEGGSVRVPAVVNLFTCSR</sequence>
<gene>
    <name evidence="2" type="ORF">ATO9_22400</name>
</gene>
<organism evidence="2 3">
    <name type="scientific">Pseudooceanicola atlanticus</name>
    <dbReference type="NCBI Taxonomy" id="1461694"/>
    <lineage>
        <taxon>Bacteria</taxon>
        <taxon>Pseudomonadati</taxon>
        <taxon>Pseudomonadota</taxon>
        <taxon>Alphaproteobacteria</taxon>
        <taxon>Rhodobacterales</taxon>
        <taxon>Paracoccaceae</taxon>
        <taxon>Pseudooceanicola</taxon>
    </lineage>
</organism>
<dbReference type="Proteomes" id="UP000030004">
    <property type="component" value="Unassembled WGS sequence"/>
</dbReference>
<reference evidence="2 3" key="1">
    <citation type="journal article" date="2015" name="Antonie Van Leeuwenhoek">
        <title>Pseudooceanicola atlanticus gen. nov. sp. nov., isolated from surface seawater of the Atlantic Ocean and reclassification of Oceanicola batsensis, Oceanicola marinus, Oceanicola nitratireducens, Oceanicola nanhaiensis, Oceanicola antarcticus and Oceanicola flagellatus, as Pseudooceanicola batsensis comb. nov., Pseudooceanicola marinus comb. nov., Pseudooceanicola nitratireducens comb. nov., Pseudooceanicola nanhaiensis comb. nov., Pseudooceanicola antarcticus comb. nov., and Pseudooceanicola flagellatus comb. nov.</title>
        <authorList>
            <person name="Lai Q."/>
            <person name="Li G."/>
            <person name="Liu X."/>
            <person name="Du Y."/>
            <person name="Sun F."/>
            <person name="Shao Z."/>
        </authorList>
    </citation>
    <scope>NUCLEOTIDE SEQUENCE [LARGE SCALE GENOMIC DNA]</scope>
    <source>
        <strain evidence="2 3">22II-s11g</strain>
    </source>
</reference>
<dbReference type="AlphaFoldDB" id="A0A0A0EBT2"/>
<dbReference type="CDD" id="cd02440">
    <property type="entry name" value="AdoMet_MTases"/>
    <property type="match status" value="1"/>
</dbReference>
<dbReference type="GO" id="GO:0016740">
    <property type="term" value="F:transferase activity"/>
    <property type="evidence" value="ECO:0007669"/>
    <property type="project" value="UniProtKB-KW"/>
</dbReference>
<dbReference type="EMBL" id="AQQX01000024">
    <property type="protein sequence ID" value="KGM46707.1"/>
    <property type="molecule type" value="Genomic_DNA"/>
</dbReference>
<dbReference type="SUPFAM" id="SSF53335">
    <property type="entry name" value="S-adenosyl-L-methionine-dependent methyltransferases"/>
    <property type="match status" value="1"/>
</dbReference>
<protein>
    <recommendedName>
        <fullName evidence="1">Methyltransferase domain-containing protein</fullName>
    </recommendedName>
</protein>
<feature type="domain" description="Methyltransferase" evidence="1">
    <location>
        <begin position="45"/>
        <end position="149"/>
    </location>
</feature>
<dbReference type="eggNOG" id="COG2226">
    <property type="taxonomic scope" value="Bacteria"/>
</dbReference>
<keyword evidence="3" id="KW-1185">Reference proteome</keyword>
<dbReference type="Pfam" id="PF13847">
    <property type="entry name" value="Methyltransf_31"/>
    <property type="match status" value="1"/>
</dbReference>
<name>A0A0A0EBT2_9RHOB</name>
<proteinExistence type="predicted"/>
<dbReference type="PANTHER" id="PTHR43861">
    <property type="entry name" value="TRANS-ACONITATE 2-METHYLTRANSFERASE-RELATED"/>
    <property type="match status" value="1"/>
</dbReference>
<accession>A0A0A0EBT2</accession>
<comment type="caution">
    <text evidence="2">The sequence shown here is derived from an EMBL/GenBank/DDBJ whole genome shotgun (WGS) entry which is preliminary data.</text>
</comment>
<dbReference type="RefSeq" id="WP_043754634.1">
    <property type="nucleotide sequence ID" value="NZ_AQQX01000024.1"/>
</dbReference>
<evidence type="ECO:0000313" key="3">
    <source>
        <dbReference type="Proteomes" id="UP000030004"/>
    </source>
</evidence>
<evidence type="ECO:0000313" key="2">
    <source>
        <dbReference type="EMBL" id="KGM46707.1"/>
    </source>
</evidence>
<dbReference type="OrthoDB" id="9777638at2"/>
<dbReference type="InterPro" id="IPR029063">
    <property type="entry name" value="SAM-dependent_MTases_sf"/>
</dbReference>